<gene>
    <name evidence="1" type="ORF">PLEPLA_LOCUS47942</name>
</gene>
<organism evidence="1 2">
    <name type="scientific">Pleuronectes platessa</name>
    <name type="common">European plaice</name>
    <dbReference type="NCBI Taxonomy" id="8262"/>
    <lineage>
        <taxon>Eukaryota</taxon>
        <taxon>Metazoa</taxon>
        <taxon>Chordata</taxon>
        <taxon>Craniata</taxon>
        <taxon>Vertebrata</taxon>
        <taxon>Euteleostomi</taxon>
        <taxon>Actinopterygii</taxon>
        <taxon>Neopterygii</taxon>
        <taxon>Teleostei</taxon>
        <taxon>Neoteleostei</taxon>
        <taxon>Acanthomorphata</taxon>
        <taxon>Carangaria</taxon>
        <taxon>Pleuronectiformes</taxon>
        <taxon>Pleuronectoidei</taxon>
        <taxon>Pleuronectidae</taxon>
        <taxon>Pleuronectes</taxon>
    </lineage>
</organism>
<keyword evidence="2" id="KW-1185">Reference proteome</keyword>
<proteinExistence type="predicted"/>
<accession>A0A9N7W4F1</accession>
<comment type="caution">
    <text evidence="1">The sequence shown here is derived from an EMBL/GenBank/DDBJ whole genome shotgun (WGS) entry which is preliminary data.</text>
</comment>
<sequence>MRSHCLPASLRPMSHLGTLSDGEPARCEAHFDWTRDMQLSYVPFQSHSKAPKYQFGPSAIGLIRVTNTEEVAGCSEPEAPPPSRGNNVVSAEESVKLEPPPCFHDTPLLLLLQSVEIPICCSPGHGRGGCSEPVDCKLLRHGTRSALQERLLRCLWNLLV</sequence>
<reference evidence="1" key="1">
    <citation type="submission" date="2020-03" db="EMBL/GenBank/DDBJ databases">
        <authorList>
            <person name="Weist P."/>
        </authorList>
    </citation>
    <scope>NUCLEOTIDE SEQUENCE</scope>
</reference>
<protein>
    <submittedName>
        <fullName evidence="1">Uncharacterized protein</fullName>
    </submittedName>
</protein>
<dbReference type="Proteomes" id="UP001153269">
    <property type="component" value="Unassembled WGS sequence"/>
</dbReference>
<name>A0A9N7W4F1_PLEPL</name>
<dbReference type="AlphaFoldDB" id="A0A9N7W4F1"/>
<evidence type="ECO:0000313" key="2">
    <source>
        <dbReference type="Proteomes" id="UP001153269"/>
    </source>
</evidence>
<dbReference type="EMBL" id="CADEAL010004460">
    <property type="protein sequence ID" value="CAB1460105.1"/>
    <property type="molecule type" value="Genomic_DNA"/>
</dbReference>
<evidence type="ECO:0000313" key="1">
    <source>
        <dbReference type="EMBL" id="CAB1460105.1"/>
    </source>
</evidence>